<dbReference type="KEGG" id="ccb:Clocel_0289"/>
<evidence type="ECO:0000313" key="5">
    <source>
        <dbReference type="EMBL" id="ADL50070.1"/>
    </source>
</evidence>
<dbReference type="PANTHER" id="PTHR43046:SF12">
    <property type="entry name" value="GDP-MANNOSE MANNOSYL HYDROLASE"/>
    <property type="match status" value="1"/>
</dbReference>
<evidence type="ECO:0000313" key="6">
    <source>
        <dbReference type="Proteomes" id="UP000002730"/>
    </source>
</evidence>
<evidence type="ECO:0000256" key="1">
    <source>
        <dbReference type="ARBA" id="ARBA00001946"/>
    </source>
</evidence>
<keyword evidence="6" id="KW-1185">Reference proteome</keyword>
<evidence type="ECO:0000256" key="3">
    <source>
        <dbReference type="ARBA" id="ARBA00022842"/>
    </source>
</evidence>
<name>D9SPM1_CLOC7</name>
<evidence type="ECO:0000256" key="2">
    <source>
        <dbReference type="ARBA" id="ARBA00022801"/>
    </source>
</evidence>
<dbReference type="OrthoDB" id="9787476at2"/>
<dbReference type="InterPro" id="IPR020476">
    <property type="entry name" value="Nudix_hydrolase"/>
</dbReference>
<dbReference type="EMBL" id="CP002160">
    <property type="protein sequence ID" value="ADL50070.1"/>
    <property type="molecule type" value="Genomic_DNA"/>
</dbReference>
<accession>D9SPM1</accession>
<dbReference type="InterPro" id="IPR015797">
    <property type="entry name" value="NUDIX_hydrolase-like_dom_sf"/>
</dbReference>
<dbReference type="InterPro" id="IPR000086">
    <property type="entry name" value="NUDIX_hydrolase_dom"/>
</dbReference>
<reference evidence="5 6" key="1">
    <citation type="submission" date="2010-08" db="EMBL/GenBank/DDBJ databases">
        <title>Complete sequence of Clostridium cellulovorans 743B.</title>
        <authorList>
            <consortium name="US DOE Joint Genome Institute"/>
            <person name="Lucas S."/>
            <person name="Copeland A."/>
            <person name="Lapidus A."/>
            <person name="Cheng J.-F."/>
            <person name="Bruce D."/>
            <person name="Goodwin L."/>
            <person name="Pitluck S."/>
            <person name="Chertkov O."/>
            <person name="Detter J.C."/>
            <person name="Han C."/>
            <person name="Tapia R."/>
            <person name="Land M."/>
            <person name="Hauser L."/>
            <person name="Chang Y.-J."/>
            <person name="Jeffries C."/>
            <person name="Kyrpides N."/>
            <person name="Ivanova N."/>
            <person name="Mikhailova N."/>
            <person name="Hemme C.L."/>
            <person name="Woyke T."/>
        </authorList>
    </citation>
    <scope>NUCLEOTIDE SEQUENCE [LARGE SCALE GENOMIC DNA]</scope>
    <source>
        <strain evidence="6">ATCC 35296 / DSM 3052 / OCM 3 / 743B</strain>
    </source>
</reference>
<protein>
    <submittedName>
        <fullName evidence="5">NUDIX hydrolase</fullName>
    </submittedName>
</protein>
<keyword evidence="2 5" id="KW-0378">Hydrolase</keyword>
<feature type="domain" description="Nudix hydrolase" evidence="4">
    <location>
        <begin position="3"/>
        <end position="136"/>
    </location>
</feature>
<dbReference type="AlphaFoldDB" id="D9SPM1"/>
<dbReference type="GO" id="GO:0016787">
    <property type="term" value="F:hydrolase activity"/>
    <property type="evidence" value="ECO:0007669"/>
    <property type="project" value="UniProtKB-KW"/>
</dbReference>
<dbReference type="Proteomes" id="UP000002730">
    <property type="component" value="Chromosome"/>
</dbReference>
<dbReference type="eggNOG" id="COG1051">
    <property type="taxonomic scope" value="Bacteria"/>
</dbReference>
<dbReference type="PANTHER" id="PTHR43046">
    <property type="entry name" value="GDP-MANNOSE MANNOSYL HYDROLASE"/>
    <property type="match status" value="1"/>
</dbReference>
<sequence length="160" mass="18111">MLEMIIGVRVFILDESERILLVKHSYESEEFWVIPGGGVEAGELTRDSGIREVKEETGLDVEIVRLLWTVEEISDKGMSYVNYFLGKIVGGKLALGGDPELSIDKQVLSDIDFFSREEVKELPVVYPEVLLGGFWDLLEEGTFNQNVWRQRPSVGFGIKE</sequence>
<dbReference type="HOGENOM" id="CLU_037162_18_3_9"/>
<dbReference type="PROSITE" id="PS51462">
    <property type="entry name" value="NUDIX"/>
    <property type="match status" value="1"/>
</dbReference>
<dbReference type="PRINTS" id="PR00502">
    <property type="entry name" value="NUDIXFAMILY"/>
</dbReference>
<keyword evidence="3" id="KW-0460">Magnesium</keyword>
<gene>
    <name evidence="5" type="ordered locus">Clocel_0289</name>
</gene>
<dbReference type="Pfam" id="PF00293">
    <property type="entry name" value="NUDIX"/>
    <property type="match status" value="1"/>
</dbReference>
<proteinExistence type="predicted"/>
<organism evidence="5 6">
    <name type="scientific">Clostridium cellulovorans (strain ATCC 35296 / DSM 3052 / OCM 3 / 743B)</name>
    <dbReference type="NCBI Taxonomy" id="573061"/>
    <lineage>
        <taxon>Bacteria</taxon>
        <taxon>Bacillati</taxon>
        <taxon>Bacillota</taxon>
        <taxon>Clostridia</taxon>
        <taxon>Eubacteriales</taxon>
        <taxon>Clostridiaceae</taxon>
        <taxon>Clostridium</taxon>
    </lineage>
</organism>
<dbReference type="RefSeq" id="WP_010075165.1">
    <property type="nucleotide sequence ID" value="NC_014393.1"/>
</dbReference>
<dbReference type="SUPFAM" id="SSF55811">
    <property type="entry name" value="Nudix"/>
    <property type="match status" value="1"/>
</dbReference>
<comment type="cofactor">
    <cofactor evidence="1">
        <name>Mg(2+)</name>
        <dbReference type="ChEBI" id="CHEBI:18420"/>
    </cofactor>
</comment>
<dbReference type="STRING" id="573061.Clocel_0289"/>
<dbReference type="Gene3D" id="3.90.79.10">
    <property type="entry name" value="Nucleoside Triphosphate Pyrophosphohydrolase"/>
    <property type="match status" value="1"/>
</dbReference>
<evidence type="ECO:0000259" key="4">
    <source>
        <dbReference type="PROSITE" id="PS51462"/>
    </source>
</evidence>